<evidence type="ECO:0000313" key="3">
    <source>
        <dbReference type="Proteomes" id="UP000276215"/>
    </source>
</evidence>
<feature type="chain" id="PRO_5018328384" description="Secreted protein" evidence="1">
    <location>
        <begin position="20"/>
        <end position="118"/>
    </location>
</feature>
<name>A0A3N4IVY5_9PEZI</name>
<feature type="signal peptide" evidence="1">
    <location>
        <begin position="1"/>
        <end position="19"/>
    </location>
</feature>
<dbReference type="EMBL" id="ML120538">
    <property type="protein sequence ID" value="RPA90149.1"/>
    <property type="molecule type" value="Genomic_DNA"/>
</dbReference>
<reference evidence="2 3" key="1">
    <citation type="journal article" date="2018" name="Nat. Ecol. Evol.">
        <title>Pezizomycetes genomes reveal the molecular basis of ectomycorrhizal truffle lifestyle.</title>
        <authorList>
            <person name="Murat C."/>
            <person name="Payen T."/>
            <person name="Noel B."/>
            <person name="Kuo A."/>
            <person name="Morin E."/>
            <person name="Chen J."/>
            <person name="Kohler A."/>
            <person name="Krizsan K."/>
            <person name="Balestrini R."/>
            <person name="Da Silva C."/>
            <person name="Montanini B."/>
            <person name="Hainaut M."/>
            <person name="Levati E."/>
            <person name="Barry K.W."/>
            <person name="Belfiori B."/>
            <person name="Cichocki N."/>
            <person name="Clum A."/>
            <person name="Dockter R.B."/>
            <person name="Fauchery L."/>
            <person name="Guy J."/>
            <person name="Iotti M."/>
            <person name="Le Tacon F."/>
            <person name="Lindquist E.A."/>
            <person name="Lipzen A."/>
            <person name="Malagnac F."/>
            <person name="Mello A."/>
            <person name="Molinier V."/>
            <person name="Miyauchi S."/>
            <person name="Poulain J."/>
            <person name="Riccioni C."/>
            <person name="Rubini A."/>
            <person name="Sitrit Y."/>
            <person name="Splivallo R."/>
            <person name="Traeger S."/>
            <person name="Wang M."/>
            <person name="Zifcakova L."/>
            <person name="Wipf D."/>
            <person name="Zambonelli A."/>
            <person name="Paolocci F."/>
            <person name="Nowrousian M."/>
            <person name="Ottonello S."/>
            <person name="Baldrian P."/>
            <person name="Spatafora J.W."/>
            <person name="Henrissat B."/>
            <person name="Nagy L.G."/>
            <person name="Aury J.M."/>
            <person name="Wincker P."/>
            <person name="Grigoriev I.V."/>
            <person name="Bonfante P."/>
            <person name="Martin F.M."/>
        </authorList>
    </citation>
    <scope>NUCLEOTIDE SEQUENCE [LARGE SCALE GENOMIC DNA]</scope>
    <source>
        <strain evidence="2 3">120613-1</strain>
    </source>
</reference>
<keyword evidence="3" id="KW-1185">Reference proteome</keyword>
<accession>A0A3N4IVY5</accession>
<dbReference type="Proteomes" id="UP000276215">
    <property type="component" value="Unassembled WGS sequence"/>
</dbReference>
<keyword evidence="1" id="KW-0732">Signal</keyword>
<evidence type="ECO:0008006" key="4">
    <source>
        <dbReference type="Google" id="ProtNLM"/>
    </source>
</evidence>
<proteinExistence type="predicted"/>
<evidence type="ECO:0000313" key="2">
    <source>
        <dbReference type="EMBL" id="RPA90149.1"/>
    </source>
</evidence>
<gene>
    <name evidence="2" type="ORF">L873DRAFT_476624</name>
</gene>
<organism evidence="2 3">
    <name type="scientific">Choiromyces venosus 120613-1</name>
    <dbReference type="NCBI Taxonomy" id="1336337"/>
    <lineage>
        <taxon>Eukaryota</taxon>
        <taxon>Fungi</taxon>
        <taxon>Dikarya</taxon>
        <taxon>Ascomycota</taxon>
        <taxon>Pezizomycotina</taxon>
        <taxon>Pezizomycetes</taxon>
        <taxon>Pezizales</taxon>
        <taxon>Tuberaceae</taxon>
        <taxon>Choiromyces</taxon>
    </lineage>
</organism>
<protein>
    <recommendedName>
        <fullName evidence="4">Secreted protein</fullName>
    </recommendedName>
</protein>
<dbReference type="AlphaFoldDB" id="A0A3N4IVY5"/>
<evidence type="ECO:0000256" key="1">
    <source>
        <dbReference type="SAM" id="SignalP"/>
    </source>
</evidence>
<sequence>MFCSGTRVTFSAILSLVHTLRPWLLLQYLCRKDEENNCSTDSDHKSLLIQYTNAPAKKMPDKSNSRFTSYRKNSNNWTVCYVVGLSSLSQVKDFLFFYSVSGERGCVFAVFPPREGNF</sequence>